<dbReference type="HOGENOM" id="CLU_2923235_0_0_1"/>
<reference evidence="3" key="2">
    <citation type="submission" date="2015-01" db="EMBL/GenBank/DDBJ databases">
        <title>Evolutionary Origins and Diversification of the Mycorrhizal Mutualists.</title>
        <authorList>
            <consortium name="DOE Joint Genome Institute"/>
            <consortium name="Mycorrhizal Genomics Consortium"/>
            <person name="Kohler A."/>
            <person name="Kuo A."/>
            <person name="Nagy L.G."/>
            <person name="Floudas D."/>
            <person name="Copeland A."/>
            <person name="Barry K.W."/>
            <person name="Cichocki N."/>
            <person name="Veneault-Fourrey C."/>
            <person name="LaButti K."/>
            <person name="Lindquist E.A."/>
            <person name="Lipzen A."/>
            <person name="Lundell T."/>
            <person name="Morin E."/>
            <person name="Murat C."/>
            <person name="Riley R."/>
            <person name="Ohm R."/>
            <person name="Sun H."/>
            <person name="Tunlid A."/>
            <person name="Henrissat B."/>
            <person name="Grigoriev I.V."/>
            <person name="Hibbett D.S."/>
            <person name="Martin F."/>
        </authorList>
    </citation>
    <scope>NUCLEOTIDE SEQUENCE [LARGE SCALE GENOMIC DNA]</scope>
    <source>
        <strain evidence="3">Zn</strain>
    </source>
</reference>
<proteinExistence type="predicted"/>
<evidence type="ECO:0000313" key="2">
    <source>
        <dbReference type="EMBL" id="KIM93235.1"/>
    </source>
</evidence>
<evidence type="ECO:0000313" key="3">
    <source>
        <dbReference type="Proteomes" id="UP000054321"/>
    </source>
</evidence>
<accession>A0A0C3GAL6</accession>
<feature type="region of interest" description="Disordered" evidence="1">
    <location>
        <begin position="21"/>
        <end position="61"/>
    </location>
</feature>
<keyword evidence="3" id="KW-1185">Reference proteome</keyword>
<gene>
    <name evidence="2" type="ORF">OIDMADRAFT_61872</name>
</gene>
<feature type="compositionally biased region" description="Polar residues" evidence="1">
    <location>
        <begin position="38"/>
        <end position="51"/>
    </location>
</feature>
<dbReference type="Proteomes" id="UP000054321">
    <property type="component" value="Unassembled WGS sequence"/>
</dbReference>
<dbReference type="EMBL" id="KN832898">
    <property type="protein sequence ID" value="KIM93235.1"/>
    <property type="molecule type" value="Genomic_DNA"/>
</dbReference>
<evidence type="ECO:0000256" key="1">
    <source>
        <dbReference type="SAM" id="MobiDB-lite"/>
    </source>
</evidence>
<name>A0A0C3GAL6_OIDMZ</name>
<sequence length="61" mass="6584">MKPINRLATHLVRERGVALQGLPLASTASGDRADPRKSSSCQAGKSPQEDSTVPYHTVPYH</sequence>
<dbReference type="InParanoid" id="A0A0C3GAL6"/>
<reference evidence="2 3" key="1">
    <citation type="submission" date="2014-04" db="EMBL/GenBank/DDBJ databases">
        <authorList>
            <consortium name="DOE Joint Genome Institute"/>
            <person name="Kuo A."/>
            <person name="Martino E."/>
            <person name="Perotto S."/>
            <person name="Kohler A."/>
            <person name="Nagy L.G."/>
            <person name="Floudas D."/>
            <person name="Copeland A."/>
            <person name="Barry K.W."/>
            <person name="Cichocki N."/>
            <person name="Veneault-Fourrey C."/>
            <person name="LaButti K."/>
            <person name="Lindquist E.A."/>
            <person name="Lipzen A."/>
            <person name="Lundell T."/>
            <person name="Morin E."/>
            <person name="Murat C."/>
            <person name="Sun H."/>
            <person name="Tunlid A."/>
            <person name="Henrissat B."/>
            <person name="Grigoriev I.V."/>
            <person name="Hibbett D.S."/>
            <person name="Martin F."/>
            <person name="Nordberg H.P."/>
            <person name="Cantor M.N."/>
            <person name="Hua S.X."/>
        </authorList>
    </citation>
    <scope>NUCLEOTIDE SEQUENCE [LARGE SCALE GENOMIC DNA]</scope>
    <source>
        <strain evidence="2 3">Zn</strain>
    </source>
</reference>
<organism evidence="2 3">
    <name type="scientific">Oidiodendron maius (strain Zn)</name>
    <dbReference type="NCBI Taxonomy" id="913774"/>
    <lineage>
        <taxon>Eukaryota</taxon>
        <taxon>Fungi</taxon>
        <taxon>Dikarya</taxon>
        <taxon>Ascomycota</taxon>
        <taxon>Pezizomycotina</taxon>
        <taxon>Leotiomycetes</taxon>
        <taxon>Leotiomycetes incertae sedis</taxon>
        <taxon>Myxotrichaceae</taxon>
        <taxon>Oidiodendron</taxon>
    </lineage>
</organism>
<dbReference type="AlphaFoldDB" id="A0A0C3GAL6"/>
<protein>
    <submittedName>
        <fullName evidence="2">Uncharacterized protein</fullName>
    </submittedName>
</protein>